<sequence length="385" mass="42990">MIINKDVMRSRNEQSVLQTIINNGPISRNEISKLLGLNKMSVSEIVGAFIDKKIVTSLGEDQTTSTSGRKPEIVAFNSSYGYVINFSISGNSLEMLVTKLDGRTLEHSLQKITGFSISDIVELMKNQIDQLPKLNTENGLLAISIAIFGVVYNEKIISSPFINFEGFDIAGYFKNEYDVPVILENEANLSAIFEQDFSKQELQNIISISIHEGIGAGIILNTQLYTGNYGQAGEIGRIIVRNSDKNDSNLSSLPTFDQEWSHDAIISKAQQLKNDFNYDLDDLVTDFNNHDSQISKLIDDFCYQLTIVTIDLIASFDPQMIFFNSQLVERIPEILKIVQMKLSFVPLVPPLVMSKNVSLATLLGGASMAIHRALDMEKVRLIFHH</sequence>
<evidence type="ECO:0000313" key="1">
    <source>
        <dbReference type="EMBL" id="XFD39920.1"/>
    </source>
</evidence>
<dbReference type="EMBL" id="CP168151">
    <property type="protein sequence ID" value="XFD39920.1"/>
    <property type="molecule type" value="Genomic_DNA"/>
</dbReference>
<accession>A0ACD5DFV1</accession>
<reference evidence="1" key="1">
    <citation type="submission" date="2024-08" db="EMBL/GenBank/DDBJ databases">
        <title>Lentilactobacillus sp. nov., isolated from tree bark.</title>
        <authorList>
            <person name="Phuengjayaem S."/>
            <person name="Tanasupawat S."/>
        </authorList>
    </citation>
    <scope>NUCLEOTIDE SEQUENCE</scope>
    <source>
        <strain evidence="1">SPB1-3</strain>
    </source>
</reference>
<protein>
    <submittedName>
        <fullName evidence="1">ROK family protein</fullName>
    </submittedName>
</protein>
<keyword evidence="2" id="KW-1185">Reference proteome</keyword>
<proteinExistence type="predicted"/>
<evidence type="ECO:0000313" key="2">
    <source>
        <dbReference type="Proteomes" id="UP001149860"/>
    </source>
</evidence>
<organism evidence="1 2">
    <name type="scientific">Lentilactobacillus terminaliae</name>
    <dbReference type="NCBI Taxonomy" id="3003483"/>
    <lineage>
        <taxon>Bacteria</taxon>
        <taxon>Bacillati</taxon>
        <taxon>Bacillota</taxon>
        <taxon>Bacilli</taxon>
        <taxon>Lactobacillales</taxon>
        <taxon>Lactobacillaceae</taxon>
        <taxon>Lentilactobacillus</taxon>
    </lineage>
</organism>
<dbReference type="Proteomes" id="UP001149860">
    <property type="component" value="Chromosome"/>
</dbReference>
<gene>
    <name evidence="1" type="ORF">O0236_001035</name>
</gene>
<name>A0ACD5DFV1_9LACO</name>